<dbReference type="OrthoDB" id="2507563at2759"/>
<protein>
    <submittedName>
        <fullName evidence="1">Uncharacterized protein</fullName>
    </submittedName>
</protein>
<gene>
    <name evidence="1" type="ORF">PGT21_033690</name>
    <name evidence="2" type="ORF">PGTUg99_016200</name>
</gene>
<comment type="caution">
    <text evidence="1">The sequence shown here is derived from an EMBL/GenBank/DDBJ whole genome shotgun (WGS) entry which is preliminary data.</text>
</comment>
<evidence type="ECO:0000313" key="3">
    <source>
        <dbReference type="Proteomes" id="UP000324748"/>
    </source>
</evidence>
<evidence type="ECO:0000313" key="4">
    <source>
        <dbReference type="Proteomes" id="UP000325313"/>
    </source>
</evidence>
<sequence>MKESRLGTHRGGQAGRAFFYRAYAESPEGRARRVERGDKAASDFYEGIEKALESLRNPESFEPRLEDTGYTPPNRMTLYHLNDVLVNFLVIFQRHKLVSPEWLQELLNQKNGDQIIFNYLARRFPVYKFPVAVPTVYLNVDLKLTLEESPFTEEIRGLIKYLNHSGWQRLERLHLGTQADNANFFFPGLKGYTKFIELTNPTISETVNKEELEREIGQFMLSLTNNINEFSSPTGPFHIRDISHLKLLHSMLHFMIKYHLNGSPNKQKILQDLIHACPKIQEFDETMMLFSDLLKSVYFAYGQSLKELNSVYSLHDPLRERVAKKMIFLMDMNKSNQPSIFSQLRKGAVHKSEVELPGPGEDGFIGIDHRAYRLAHLFKPDHEIGQEGLFPKVDKDHQPIPTTLYHHPQLPHFGPMIENILRHLKAIIQNDSPDDRLLKLEQILLHPEKFQ</sequence>
<reference evidence="3 4" key="1">
    <citation type="submission" date="2019-05" db="EMBL/GenBank/DDBJ databases">
        <title>Emergence of the Ug99 lineage of the wheat stem rust pathogen through somatic hybridization.</title>
        <authorList>
            <person name="Li F."/>
            <person name="Upadhyaya N.M."/>
            <person name="Sperschneider J."/>
            <person name="Matny O."/>
            <person name="Nguyen-Phuc H."/>
            <person name="Mago R."/>
            <person name="Raley C."/>
            <person name="Miller M.E."/>
            <person name="Silverstein K.A.T."/>
            <person name="Henningsen E."/>
            <person name="Hirsch C.D."/>
            <person name="Visser B."/>
            <person name="Pretorius Z.A."/>
            <person name="Steffenson B.J."/>
            <person name="Schwessinger B."/>
            <person name="Dodds P.N."/>
            <person name="Figueroa M."/>
        </authorList>
    </citation>
    <scope>NUCLEOTIDE SEQUENCE [LARGE SCALE GENOMIC DNA]</scope>
    <source>
        <strain evidence="1">21-0</strain>
        <strain evidence="2 4">Ug99</strain>
    </source>
</reference>
<evidence type="ECO:0000313" key="2">
    <source>
        <dbReference type="EMBL" id="KAA1081840.1"/>
    </source>
</evidence>
<dbReference type="Proteomes" id="UP000325313">
    <property type="component" value="Unassembled WGS sequence"/>
</dbReference>
<proteinExistence type="predicted"/>
<evidence type="ECO:0000313" key="1">
    <source>
        <dbReference type="EMBL" id="KAA1066561.1"/>
    </source>
</evidence>
<dbReference type="EMBL" id="VDEP01000440">
    <property type="protein sequence ID" value="KAA1081840.1"/>
    <property type="molecule type" value="Genomic_DNA"/>
</dbReference>
<name>A0A5B0LQ53_PUCGR</name>
<dbReference type="EMBL" id="VSWC01000196">
    <property type="protein sequence ID" value="KAA1066561.1"/>
    <property type="molecule type" value="Genomic_DNA"/>
</dbReference>
<dbReference type="AlphaFoldDB" id="A0A5B0LQ53"/>
<accession>A0A5B0LQ53</accession>
<dbReference type="Proteomes" id="UP000324748">
    <property type="component" value="Unassembled WGS sequence"/>
</dbReference>
<organism evidence="1 3">
    <name type="scientific">Puccinia graminis f. sp. tritici</name>
    <dbReference type="NCBI Taxonomy" id="56615"/>
    <lineage>
        <taxon>Eukaryota</taxon>
        <taxon>Fungi</taxon>
        <taxon>Dikarya</taxon>
        <taxon>Basidiomycota</taxon>
        <taxon>Pucciniomycotina</taxon>
        <taxon>Pucciniomycetes</taxon>
        <taxon>Pucciniales</taxon>
        <taxon>Pucciniaceae</taxon>
        <taxon>Puccinia</taxon>
    </lineage>
</organism>
<keyword evidence="3" id="KW-1185">Reference proteome</keyword>